<protein>
    <submittedName>
        <fullName evidence="5">AraC family transcriptional regulator ligand-binding domain-containing protein</fullName>
    </submittedName>
</protein>
<reference evidence="5 6" key="1">
    <citation type="submission" date="2020-12" db="EMBL/GenBank/DDBJ databases">
        <authorList>
            <person name="Shan Y."/>
        </authorList>
    </citation>
    <scope>NUCLEOTIDE SEQUENCE [LARGE SCALE GENOMIC DNA]</scope>
    <source>
        <strain evidence="6">csc3.9</strain>
    </source>
</reference>
<dbReference type="GO" id="GO:0000976">
    <property type="term" value="F:transcription cis-regulatory region binding"/>
    <property type="evidence" value="ECO:0007669"/>
    <property type="project" value="TreeGrafter"/>
</dbReference>
<dbReference type="AlphaFoldDB" id="A0A7T4QZT5"/>
<gene>
    <name evidence="5" type="ORF">I6N98_16050</name>
</gene>
<organism evidence="5 6">
    <name type="scientific">Spongiibacter nanhainus</name>
    <dbReference type="NCBI Taxonomy" id="2794344"/>
    <lineage>
        <taxon>Bacteria</taxon>
        <taxon>Pseudomonadati</taxon>
        <taxon>Pseudomonadota</taxon>
        <taxon>Gammaproteobacteria</taxon>
        <taxon>Cellvibrionales</taxon>
        <taxon>Spongiibacteraceae</taxon>
        <taxon>Spongiibacter</taxon>
    </lineage>
</organism>
<keyword evidence="3" id="KW-0804">Transcription</keyword>
<dbReference type="GO" id="GO:0005829">
    <property type="term" value="C:cytosol"/>
    <property type="evidence" value="ECO:0007669"/>
    <property type="project" value="TreeGrafter"/>
</dbReference>
<dbReference type="EMBL" id="CP066167">
    <property type="protein sequence ID" value="QQD17833.1"/>
    <property type="molecule type" value="Genomic_DNA"/>
</dbReference>
<keyword evidence="2" id="KW-0238">DNA-binding</keyword>
<dbReference type="KEGG" id="snan:I6N98_16050"/>
<dbReference type="Pfam" id="PF12625">
    <property type="entry name" value="Arabinose_bd"/>
    <property type="match status" value="1"/>
</dbReference>
<dbReference type="InterPro" id="IPR018062">
    <property type="entry name" value="HTH_AraC-typ_CS"/>
</dbReference>
<evidence type="ECO:0000313" key="5">
    <source>
        <dbReference type="EMBL" id="QQD17833.1"/>
    </source>
</evidence>
<dbReference type="PROSITE" id="PS01124">
    <property type="entry name" value="HTH_ARAC_FAMILY_2"/>
    <property type="match status" value="1"/>
</dbReference>
<dbReference type="RefSeq" id="WP_198569332.1">
    <property type="nucleotide sequence ID" value="NZ_CP066167.1"/>
</dbReference>
<dbReference type="InterPro" id="IPR009057">
    <property type="entry name" value="Homeodomain-like_sf"/>
</dbReference>
<dbReference type="Pfam" id="PF12833">
    <property type="entry name" value="HTH_18"/>
    <property type="match status" value="1"/>
</dbReference>
<evidence type="ECO:0000313" key="6">
    <source>
        <dbReference type="Proteomes" id="UP000596063"/>
    </source>
</evidence>
<dbReference type="InterPro" id="IPR018060">
    <property type="entry name" value="HTH_AraC"/>
</dbReference>
<dbReference type="GO" id="GO:0003700">
    <property type="term" value="F:DNA-binding transcription factor activity"/>
    <property type="evidence" value="ECO:0007669"/>
    <property type="project" value="InterPro"/>
</dbReference>
<keyword evidence="1" id="KW-0805">Transcription regulation</keyword>
<dbReference type="SUPFAM" id="SSF46689">
    <property type="entry name" value="Homeodomain-like"/>
    <property type="match status" value="1"/>
</dbReference>
<evidence type="ECO:0000256" key="3">
    <source>
        <dbReference type="ARBA" id="ARBA00023163"/>
    </source>
</evidence>
<accession>A0A7T4QZT5</accession>
<name>A0A7T4QZT5_9GAMM</name>
<proteinExistence type="predicted"/>
<dbReference type="PANTHER" id="PTHR47894">
    <property type="entry name" value="HTH-TYPE TRANSCRIPTIONAL REGULATOR GADX"/>
    <property type="match status" value="1"/>
</dbReference>
<keyword evidence="6" id="KW-1185">Reference proteome</keyword>
<dbReference type="PROSITE" id="PS00041">
    <property type="entry name" value="HTH_ARAC_FAMILY_1"/>
    <property type="match status" value="1"/>
</dbReference>
<dbReference type="InterPro" id="IPR032687">
    <property type="entry name" value="AraC-type_N"/>
</dbReference>
<dbReference type="Gene3D" id="1.10.10.60">
    <property type="entry name" value="Homeodomain-like"/>
    <property type="match status" value="1"/>
</dbReference>
<evidence type="ECO:0000259" key="4">
    <source>
        <dbReference type="PROSITE" id="PS01124"/>
    </source>
</evidence>
<sequence length="360" mass="40696">MQLFEQEHIGRRRLATLRELLTSRYPEVDIDALAQRHSILPDWSDCKDGSSMVAFIHALRDVKHRGVPDIALQIGDRAQLTDSGLLGYAVLTAPTVMHAARISSHSLNASSYIVRTKISTREGISRIVFTTLSAIKPYEEELLEMSTLAVWRCTQVILPSGRGATPTYVTFKFPRPKHAEQYQAMFGCPVEFGQAHNVIAWPAEWMYYPIPTGQTDLMQTCSAQMKQHLGEAYYGTGIIARVKRALIEHPKTCDFSLTGTARQLNIQERSLRRYLAQADTSFRKVCLEVRMELAQQYLRQTNMPLKAIAYQLGYRHANNFNRAYREFYGATPQDIRLRHQAAAAPPEAVLAASSLANRPR</sequence>
<evidence type="ECO:0000256" key="1">
    <source>
        <dbReference type="ARBA" id="ARBA00023015"/>
    </source>
</evidence>
<evidence type="ECO:0000256" key="2">
    <source>
        <dbReference type="ARBA" id="ARBA00023125"/>
    </source>
</evidence>
<dbReference type="Proteomes" id="UP000596063">
    <property type="component" value="Chromosome"/>
</dbReference>
<feature type="domain" description="HTH araC/xylS-type" evidence="4">
    <location>
        <begin position="240"/>
        <end position="338"/>
    </location>
</feature>
<dbReference type="SMART" id="SM00342">
    <property type="entry name" value="HTH_ARAC"/>
    <property type="match status" value="1"/>
</dbReference>
<dbReference type="PANTHER" id="PTHR47894:SF1">
    <property type="entry name" value="HTH-TYPE TRANSCRIPTIONAL REGULATOR VQSM"/>
    <property type="match status" value="1"/>
</dbReference>